<evidence type="ECO:0000256" key="1">
    <source>
        <dbReference type="SAM" id="MobiDB-lite"/>
    </source>
</evidence>
<gene>
    <name evidence="3" type="primary">LOC113105305</name>
</gene>
<dbReference type="Proteomes" id="UP000515129">
    <property type="component" value="Chromosome 7"/>
</dbReference>
<proteinExistence type="predicted"/>
<dbReference type="Gene3D" id="3.30.40.10">
    <property type="entry name" value="Zinc/RING finger domain, C3HC4 (zinc finger)"/>
    <property type="match status" value="1"/>
</dbReference>
<dbReference type="SUPFAM" id="SSF57850">
    <property type="entry name" value="RING/U-box"/>
    <property type="match status" value="1"/>
</dbReference>
<dbReference type="AlphaFoldDB" id="A0A6P6PMZ0"/>
<accession>A0A6P6PMZ0</accession>
<protein>
    <submittedName>
        <fullName evidence="3">Uncharacterized protein LOC113105305</fullName>
    </submittedName>
</protein>
<organism evidence="2 3">
    <name type="scientific">Carassius auratus</name>
    <name type="common">Goldfish</name>
    <dbReference type="NCBI Taxonomy" id="7957"/>
    <lineage>
        <taxon>Eukaryota</taxon>
        <taxon>Metazoa</taxon>
        <taxon>Chordata</taxon>
        <taxon>Craniata</taxon>
        <taxon>Vertebrata</taxon>
        <taxon>Euteleostomi</taxon>
        <taxon>Actinopterygii</taxon>
        <taxon>Neopterygii</taxon>
        <taxon>Teleostei</taxon>
        <taxon>Ostariophysi</taxon>
        <taxon>Cypriniformes</taxon>
        <taxon>Cyprinidae</taxon>
        <taxon>Cyprininae</taxon>
        <taxon>Carassius</taxon>
    </lineage>
</organism>
<feature type="compositionally biased region" description="Polar residues" evidence="1">
    <location>
        <begin position="73"/>
        <end position="89"/>
    </location>
</feature>
<sequence length="334" mass="37620">MDTYVLYHRNKRVTLKEDDMRAEKISRIFQVTCDSLYLTDDSNVAIFPNAEGSFSTIDLTLRAHYEVHGDSVETPQNSPSTSAFTSSPGQRHFSFARPGTSGSIFPTTPRANRTWTRAINVAEVVDGKPVPKSVVVVKFSEAEANVPGIVAKLQADLRASESPVLLDSNWNEIMDSEGTRGSQYWRQNSRKINAMLISHFSRLQHRRKRMREEDSGLQDILEKIEEVLEASQGLESVSFRLRELTTLTTRERSQINMQQASQLKEAFTCLVCREIINEPVLSQCCRSIVGCRVCIEEWALTSNQCLKCRSECSLLNIIRVAGLSTVLDVVKELV</sequence>
<keyword evidence="2" id="KW-1185">Reference proteome</keyword>
<reference evidence="3" key="1">
    <citation type="submission" date="2025-08" db="UniProtKB">
        <authorList>
            <consortium name="RefSeq"/>
        </authorList>
    </citation>
    <scope>IDENTIFICATION</scope>
    <source>
        <strain evidence="3">Wakin</strain>
        <tissue evidence="3">Muscle</tissue>
    </source>
</reference>
<dbReference type="InterPro" id="IPR013083">
    <property type="entry name" value="Znf_RING/FYVE/PHD"/>
</dbReference>
<evidence type="ECO:0000313" key="3">
    <source>
        <dbReference type="RefSeq" id="XP_026122139.1"/>
    </source>
</evidence>
<dbReference type="OrthoDB" id="8929563at2759"/>
<feature type="region of interest" description="Disordered" evidence="1">
    <location>
        <begin position="70"/>
        <end position="90"/>
    </location>
</feature>
<dbReference type="RefSeq" id="XP_026122139.1">
    <property type="nucleotide sequence ID" value="XM_026266354.1"/>
</dbReference>
<dbReference type="GeneID" id="113105305"/>
<name>A0A6P6PMZ0_CARAU</name>
<dbReference type="KEGG" id="caua:113105305"/>
<evidence type="ECO:0000313" key="2">
    <source>
        <dbReference type="Proteomes" id="UP000515129"/>
    </source>
</evidence>